<dbReference type="GO" id="GO:0005524">
    <property type="term" value="F:ATP binding"/>
    <property type="evidence" value="ECO:0007669"/>
    <property type="project" value="UniProtKB-UniRule"/>
</dbReference>
<dbReference type="AlphaFoldDB" id="A0A292Q0H2"/>
<dbReference type="SMART" id="SM00220">
    <property type="entry name" value="S_TKc"/>
    <property type="match status" value="1"/>
</dbReference>
<feature type="compositionally biased region" description="Acidic residues" evidence="14">
    <location>
        <begin position="636"/>
        <end position="645"/>
    </location>
</feature>
<dbReference type="Pfam" id="PF08587">
    <property type="entry name" value="UBA_2"/>
    <property type="match status" value="1"/>
</dbReference>
<comment type="catalytic activity">
    <reaction evidence="12">
        <text>L-seryl-[protein] + ATP = O-phospho-L-seryl-[protein] + ADP + H(+)</text>
        <dbReference type="Rhea" id="RHEA:17989"/>
        <dbReference type="Rhea" id="RHEA-COMP:9863"/>
        <dbReference type="Rhea" id="RHEA-COMP:11604"/>
        <dbReference type="ChEBI" id="CHEBI:15378"/>
        <dbReference type="ChEBI" id="CHEBI:29999"/>
        <dbReference type="ChEBI" id="CHEBI:30616"/>
        <dbReference type="ChEBI" id="CHEBI:83421"/>
        <dbReference type="ChEBI" id="CHEBI:456216"/>
        <dbReference type="EC" id="2.7.11.1"/>
    </reaction>
</comment>
<dbReference type="InterPro" id="IPR011009">
    <property type="entry name" value="Kinase-like_dom_sf"/>
</dbReference>
<dbReference type="InterPro" id="IPR017441">
    <property type="entry name" value="Protein_kinase_ATP_BS"/>
</dbReference>
<dbReference type="PROSITE" id="PS50011">
    <property type="entry name" value="PROTEIN_KINASE_DOM"/>
    <property type="match status" value="1"/>
</dbReference>
<dbReference type="Gene3D" id="1.10.510.10">
    <property type="entry name" value="Transferase(Phosphotransferase) domain 1"/>
    <property type="match status" value="1"/>
</dbReference>
<dbReference type="InterPro" id="IPR032270">
    <property type="entry name" value="AMPK_C"/>
</dbReference>
<dbReference type="CDD" id="cd14334">
    <property type="entry name" value="UBA_SNF1_fungi"/>
    <property type="match status" value="1"/>
</dbReference>
<dbReference type="GO" id="GO:0004674">
    <property type="term" value="F:protein serine/threonine kinase activity"/>
    <property type="evidence" value="ECO:0007669"/>
    <property type="project" value="UniProtKB-KW"/>
</dbReference>
<comment type="catalytic activity">
    <reaction evidence="11">
        <text>L-threonyl-[protein] + ATP = O-phospho-L-threonyl-[protein] + ADP + H(+)</text>
        <dbReference type="Rhea" id="RHEA:46608"/>
        <dbReference type="Rhea" id="RHEA-COMP:11060"/>
        <dbReference type="Rhea" id="RHEA-COMP:11605"/>
        <dbReference type="ChEBI" id="CHEBI:15378"/>
        <dbReference type="ChEBI" id="CHEBI:30013"/>
        <dbReference type="ChEBI" id="CHEBI:30616"/>
        <dbReference type="ChEBI" id="CHEBI:61977"/>
        <dbReference type="ChEBI" id="CHEBI:456216"/>
        <dbReference type="EC" id="2.7.11.1"/>
    </reaction>
</comment>
<evidence type="ECO:0000256" key="2">
    <source>
        <dbReference type="ARBA" id="ARBA00006234"/>
    </source>
</evidence>
<dbReference type="InterPro" id="IPR028375">
    <property type="entry name" value="KA1/Ssp2_C"/>
</dbReference>
<feature type="compositionally biased region" description="Low complexity" evidence="14">
    <location>
        <begin position="25"/>
        <end position="39"/>
    </location>
</feature>
<keyword evidence="17" id="KW-1185">Reference proteome</keyword>
<dbReference type="FunFam" id="1.10.8.10:FF:000069">
    <property type="entry name" value="Non-specific serine/threonine protein kinase"/>
    <property type="match status" value="1"/>
</dbReference>
<dbReference type="GO" id="GO:0035556">
    <property type="term" value="P:intracellular signal transduction"/>
    <property type="evidence" value="ECO:0007669"/>
    <property type="project" value="TreeGrafter"/>
</dbReference>
<feature type="region of interest" description="Disordered" evidence="14">
    <location>
        <begin position="420"/>
        <end position="486"/>
    </location>
</feature>
<dbReference type="InterPro" id="IPR013896">
    <property type="entry name" value="SNF1_UBA"/>
</dbReference>
<dbReference type="Pfam" id="PF16579">
    <property type="entry name" value="AdenylateSensor"/>
    <property type="match status" value="2"/>
</dbReference>
<dbReference type="InterPro" id="IPR000719">
    <property type="entry name" value="Prot_kinase_dom"/>
</dbReference>
<evidence type="ECO:0000256" key="12">
    <source>
        <dbReference type="ARBA" id="ARBA00048679"/>
    </source>
</evidence>
<protein>
    <recommendedName>
        <fullName evidence="3">non-specific serine/threonine protein kinase</fullName>
        <ecNumber evidence="3">2.7.11.1</ecNumber>
    </recommendedName>
</protein>
<dbReference type="EC" id="2.7.11.1" evidence="3"/>
<feature type="compositionally biased region" description="Polar residues" evidence="14">
    <location>
        <begin position="646"/>
        <end position="671"/>
    </location>
</feature>
<reference evidence="16" key="1">
    <citation type="submission" date="2015-10" db="EMBL/GenBank/DDBJ databases">
        <authorList>
            <person name="Regsiter A."/>
            <person name="william w."/>
        </authorList>
    </citation>
    <scope>NUCLEOTIDE SEQUENCE</scope>
    <source>
        <strain evidence="16">Montdore</strain>
    </source>
</reference>
<dbReference type="PANTHER" id="PTHR24346">
    <property type="entry name" value="MAP/MICROTUBULE AFFINITY-REGULATING KINASE"/>
    <property type="match status" value="1"/>
</dbReference>
<evidence type="ECO:0000256" key="4">
    <source>
        <dbReference type="ARBA" id="ARBA00022527"/>
    </source>
</evidence>
<dbReference type="GO" id="GO:0106310">
    <property type="term" value="F:protein serine kinase activity"/>
    <property type="evidence" value="ECO:0007669"/>
    <property type="project" value="RHEA"/>
</dbReference>
<feature type="compositionally biased region" description="Polar residues" evidence="14">
    <location>
        <begin position="423"/>
        <end position="451"/>
    </location>
</feature>
<dbReference type="GO" id="GO:0005737">
    <property type="term" value="C:cytoplasm"/>
    <property type="evidence" value="ECO:0007669"/>
    <property type="project" value="TreeGrafter"/>
</dbReference>
<proteinExistence type="inferred from homology"/>
<dbReference type="EMBL" id="LN890999">
    <property type="protein sequence ID" value="CUS12210.1"/>
    <property type="molecule type" value="Genomic_DNA"/>
</dbReference>
<dbReference type="PROSITE" id="PS00108">
    <property type="entry name" value="PROTEIN_KINASE_ST"/>
    <property type="match status" value="1"/>
</dbReference>
<accession>A0A292Q0H2</accession>
<sequence>MPPTYTDGDLAIPPYRQQQQHHQHQQSQSQSCSQQQQQQRPHRRHDAHKPDAEHRLGQYNIIKTLGEGSFGKVKLAVHQVSGQKVALKIISRKKLNNRDMAGRVEREIAYLQLLRHPHIIKLYTVITTPNDIIMVIEYAGGELFEYIVTNGKMTEDSARRFFQQIICAVEYCHRHKIVHRDLKPENLLLDDYLNVKIADFGLSNIMTDGNFLKTSCGSPNYAAPEVISGKLYAGPEVDVWSCGVILYVLLCGRLPFDDDYIPTLFKKIGQGNYSIPHFLSSEARNLIQRMLVVNPLSRITVADIRQDPWFNKGLPEYLRPPPEEFFNTGVDFSRLPTWKSIERGPAERLKGELHEAVVGKLGSTMGYAKDDVQDALNKEEPSAIKDAYMIVRENQMMMRDSRLSNAHNIKNFLAQSPPAWNSYLPSSPRHTPNSQAPNSPSFNAQTPQRTASPFALPGTKDGLGIAGVPEDVATPGDVGPSPSSSISILPTSLPAYHKAYMSGAPPPPSPAPSSPQITPQQTRRGLRPINTRIQSSTNRIEGLTPLPPGHAQHAKRPRPTRWQFGIRSRNSPLEAVGCIYRALRKLGAEWELEECDDDEVGENGEEGDGNDSDSGGETPGEEYANSDTDSASSHEEEADSQDTDSDWQSRQHSRHNNVQQNSKNKRTQTVPTDPWIIHCRWRKSPLTSTATTKRPNYPPANPIGEEGLYVHMEIQLYQLEHNFYLVDFKCAGYERLGKRKKVGFLTELGGDGRGVIKGDDGKEEEVAVKGRGKGKGKSGNGGEGDGGDGEKEVSSPFPFLELASRLIIQLAEATE</sequence>
<feature type="region of interest" description="Disordered" evidence="14">
    <location>
        <begin position="16"/>
        <end position="55"/>
    </location>
</feature>
<dbReference type="Proteomes" id="UP001412239">
    <property type="component" value="Unassembled WGS sequence"/>
</dbReference>
<dbReference type="SUPFAM" id="SSF56112">
    <property type="entry name" value="Protein kinase-like (PK-like)"/>
    <property type="match status" value="1"/>
</dbReference>
<evidence type="ECO:0000313" key="16">
    <source>
        <dbReference type="EMBL" id="CUS12210.1"/>
    </source>
</evidence>
<dbReference type="PROSITE" id="PS00107">
    <property type="entry name" value="PROTEIN_KINASE_ATP"/>
    <property type="match status" value="1"/>
</dbReference>
<feature type="region of interest" description="Disordered" evidence="14">
    <location>
        <begin position="755"/>
        <end position="796"/>
    </location>
</feature>
<keyword evidence="5" id="KW-0808">Transferase</keyword>
<keyword evidence="7" id="KW-0418">Kinase</keyword>
<evidence type="ECO:0000256" key="3">
    <source>
        <dbReference type="ARBA" id="ARBA00012513"/>
    </source>
</evidence>
<keyword evidence="6 13" id="KW-0547">Nucleotide-binding</keyword>
<evidence type="ECO:0000256" key="11">
    <source>
        <dbReference type="ARBA" id="ARBA00047899"/>
    </source>
</evidence>
<evidence type="ECO:0000256" key="6">
    <source>
        <dbReference type="ARBA" id="ARBA00022741"/>
    </source>
</evidence>
<dbReference type="GO" id="GO:0005634">
    <property type="term" value="C:nucleus"/>
    <property type="evidence" value="ECO:0007669"/>
    <property type="project" value="UniProtKB-SubCell"/>
</dbReference>
<dbReference type="CDD" id="cd14079">
    <property type="entry name" value="STKc_AMPK_alpha"/>
    <property type="match status" value="1"/>
</dbReference>
<dbReference type="SUPFAM" id="SSF103243">
    <property type="entry name" value="KA1-like"/>
    <property type="match status" value="1"/>
</dbReference>
<dbReference type="Gene3D" id="3.30.310.80">
    <property type="entry name" value="Kinase associated domain 1, KA1"/>
    <property type="match status" value="1"/>
</dbReference>
<comment type="similarity">
    <text evidence="2">Belongs to the protein kinase superfamily. CAMK Ser/Thr protein kinase family. SNF1 subfamily.</text>
</comment>
<evidence type="ECO:0000256" key="5">
    <source>
        <dbReference type="ARBA" id="ARBA00022679"/>
    </source>
</evidence>
<evidence type="ECO:0000313" key="17">
    <source>
        <dbReference type="Proteomes" id="UP001412239"/>
    </source>
</evidence>
<feature type="binding site" evidence="13">
    <location>
        <position position="88"/>
    </location>
    <ligand>
        <name>ATP</name>
        <dbReference type="ChEBI" id="CHEBI:30616"/>
    </ligand>
</feature>
<feature type="compositionally biased region" description="Basic and acidic residues" evidence="14">
    <location>
        <begin position="755"/>
        <end position="768"/>
    </location>
</feature>
<feature type="region of interest" description="Disordered" evidence="14">
    <location>
        <begin position="596"/>
        <end position="671"/>
    </location>
</feature>
<dbReference type="FunFam" id="3.30.200.20:FF:000236">
    <property type="entry name" value="Non-specific serine/threonine protein kinase"/>
    <property type="match status" value="1"/>
</dbReference>
<gene>
    <name evidence="16" type="ORF">GSTUAT00003722001</name>
</gene>
<evidence type="ECO:0000259" key="15">
    <source>
        <dbReference type="PROSITE" id="PS50011"/>
    </source>
</evidence>
<comment type="subcellular location">
    <subcellularLocation>
        <location evidence="1">Nucleus</location>
    </subcellularLocation>
</comment>
<dbReference type="PANTHER" id="PTHR24346:SF110">
    <property type="entry name" value="NON-SPECIFIC SERINE_THREONINE PROTEIN KINASE"/>
    <property type="match status" value="1"/>
</dbReference>
<evidence type="ECO:0000256" key="7">
    <source>
        <dbReference type="ARBA" id="ARBA00022777"/>
    </source>
</evidence>
<dbReference type="Pfam" id="PF00069">
    <property type="entry name" value="Pkinase"/>
    <property type="match status" value="1"/>
</dbReference>
<feature type="compositionally biased region" description="Acidic residues" evidence="14">
    <location>
        <begin position="596"/>
        <end position="611"/>
    </location>
</feature>
<evidence type="ECO:0000256" key="10">
    <source>
        <dbReference type="ARBA" id="ARBA00023277"/>
    </source>
</evidence>
<keyword evidence="10" id="KW-0119">Carbohydrate metabolism</keyword>
<dbReference type="Gene3D" id="1.10.8.10">
    <property type="entry name" value="DNA helicase RuvA subunit, C-terminal domain"/>
    <property type="match status" value="1"/>
</dbReference>
<keyword evidence="8 13" id="KW-0067">ATP-binding</keyword>
<keyword evidence="9" id="KW-0539">Nucleus</keyword>
<feature type="compositionally biased region" description="Pro residues" evidence="14">
    <location>
        <begin position="504"/>
        <end position="513"/>
    </location>
</feature>
<name>A0A292Q0H2_9PEZI</name>
<evidence type="ECO:0000256" key="14">
    <source>
        <dbReference type="SAM" id="MobiDB-lite"/>
    </source>
</evidence>
<feature type="region of interest" description="Disordered" evidence="14">
    <location>
        <begin position="498"/>
        <end position="565"/>
    </location>
</feature>
<dbReference type="InterPro" id="IPR008271">
    <property type="entry name" value="Ser/Thr_kinase_AS"/>
</dbReference>
<organism evidence="16 17">
    <name type="scientific">Tuber aestivum</name>
    <name type="common">summer truffle</name>
    <dbReference type="NCBI Taxonomy" id="59557"/>
    <lineage>
        <taxon>Eukaryota</taxon>
        <taxon>Fungi</taxon>
        <taxon>Dikarya</taxon>
        <taxon>Ascomycota</taxon>
        <taxon>Pezizomycotina</taxon>
        <taxon>Pezizomycetes</taxon>
        <taxon>Pezizales</taxon>
        <taxon>Tuberaceae</taxon>
        <taxon>Tuber</taxon>
    </lineage>
</organism>
<evidence type="ECO:0000256" key="1">
    <source>
        <dbReference type="ARBA" id="ARBA00004123"/>
    </source>
</evidence>
<evidence type="ECO:0000256" key="9">
    <source>
        <dbReference type="ARBA" id="ARBA00023242"/>
    </source>
</evidence>
<evidence type="ECO:0000256" key="13">
    <source>
        <dbReference type="PROSITE-ProRule" id="PRU10141"/>
    </source>
</evidence>
<dbReference type="Gene3D" id="3.30.200.20">
    <property type="entry name" value="Phosphorylase Kinase, domain 1"/>
    <property type="match status" value="1"/>
</dbReference>
<dbReference type="FunFam" id="1.10.510.10:FF:000544">
    <property type="entry name" value="Non-specific serine/threonine protein kinase"/>
    <property type="match status" value="1"/>
</dbReference>
<feature type="domain" description="Protein kinase" evidence="15">
    <location>
        <begin position="59"/>
        <end position="310"/>
    </location>
</feature>
<evidence type="ECO:0000256" key="8">
    <source>
        <dbReference type="ARBA" id="ARBA00022840"/>
    </source>
</evidence>
<keyword evidence="4" id="KW-0723">Serine/threonine-protein kinase</keyword>